<dbReference type="SUPFAM" id="SSF48452">
    <property type="entry name" value="TPR-like"/>
    <property type="match status" value="1"/>
</dbReference>
<dbReference type="Gene3D" id="1.25.40.10">
    <property type="entry name" value="Tetratricopeptide repeat domain"/>
    <property type="match status" value="1"/>
</dbReference>
<protein>
    <submittedName>
        <fullName evidence="2">Uncharacterized protein</fullName>
    </submittedName>
</protein>
<evidence type="ECO:0000256" key="1">
    <source>
        <dbReference type="SAM" id="SignalP"/>
    </source>
</evidence>
<dbReference type="PATRIC" id="fig|1292034.3.peg.2857"/>
<dbReference type="Pfam" id="PF14559">
    <property type="entry name" value="TPR_19"/>
    <property type="match status" value="1"/>
</dbReference>
<organism evidence="2 3">
    <name type="scientific">Caulobacter vibrioides OR37</name>
    <dbReference type="NCBI Taxonomy" id="1292034"/>
    <lineage>
        <taxon>Bacteria</taxon>
        <taxon>Pseudomonadati</taxon>
        <taxon>Pseudomonadota</taxon>
        <taxon>Alphaproteobacteria</taxon>
        <taxon>Caulobacterales</taxon>
        <taxon>Caulobacteraceae</taxon>
        <taxon>Caulobacter</taxon>
    </lineage>
</organism>
<keyword evidence="3" id="KW-1185">Reference proteome</keyword>
<proteinExistence type="predicted"/>
<dbReference type="InterPro" id="IPR011990">
    <property type="entry name" value="TPR-like_helical_dom_sf"/>
</dbReference>
<keyword evidence="1" id="KW-0732">Signal</keyword>
<comment type="caution">
    <text evidence="2">The sequence shown here is derived from an EMBL/GenBank/DDBJ whole genome shotgun (WGS) entry which is preliminary data.</text>
</comment>
<dbReference type="AlphaFoldDB" id="R0E6L8"/>
<dbReference type="RefSeq" id="WP_004621277.1">
    <property type="nucleotide sequence ID" value="NZ_APMP01000020.1"/>
</dbReference>
<dbReference type="Proteomes" id="UP000013063">
    <property type="component" value="Unassembled WGS sequence"/>
</dbReference>
<sequence length="217" mass="22532" precursor="true">MTRKLLPALSLALSLMAGAARADALDPRLDGLARAWAHANYEITDKSAQGEAAAQVAAEADALAKQNPDRAEPLVWEAIAKATQAGAKGGLGGLALAKESRALLEKAEKINPAALGDGSVYTSLGSLYAQVPGFPIGFGDPNKARAYLRKALAANPNGVDPNFFYGDFLMRQNDYAGAIAALKKAIAAPARPGREVADKGRKAQAAALLSQAQAKLR</sequence>
<reference evidence="2 3" key="1">
    <citation type="journal article" date="2013" name="Genome Announc.">
        <title>Draft Genome Sequence for Caulobacter sp. Strain OR37, a Bacterium Tolerant to Heavy Metals.</title>
        <authorList>
            <person name="Utturkar S.M."/>
            <person name="Bollmann A."/>
            <person name="Brzoska R.M."/>
            <person name="Klingeman D.M."/>
            <person name="Epstein S.E."/>
            <person name="Palumbo A.V."/>
            <person name="Brown S.D."/>
        </authorList>
    </citation>
    <scope>NUCLEOTIDE SEQUENCE [LARGE SCALE GENOMIC DNA]</scope>
    <source>
        <strain evidence="2 3">OR37</strain>
    </source>
</reference>
<evidence type="ECO:0000313" key="2">
    <source>
        <dbReference type="EMBL" id="ENZ81168.1"/>
    </source>
</evidence>
<dbReference type="eggNOG" id="COG3063">
    <property type="taxonomic scope" value="Bacteria"/>
</dbReference>
<gene>
    <name evidence="2" type="ORF">OR37_02876</name>
</gene>
<name>R0E6L8_CAUVI</name>
<feature type="signal peptide" evidence="1">
    <location>
        <begin position="1"/>
        <end position="19"/>
    </location>
</feature>
<dbReference type="EMBL" id="APMP01000020">
    <property type="protein sequence ID" value="ENZ81168.1"/>
    <property type="molecule type" value="Genomic_DNA"/>
</dbReference>
<accession>R0E6L8</accession>
<evidence type="ECO:0000313" key="3">
    <source>
        <dbReference type="Proteomes" id="UP000013063"/>
    </source>
</evidence>
<feature type="chain" id="PRO_5004339678" evidence="1">
    <location>
        <begin position="20"/>
        <end position="217"/>
    </location>
</feature>
<dbReference type="STRING" id="1292034.OR37_02876"/>
<dbReference type="OrthoDB" id="9812424at2"/>